<evidence type="ECO:0000313" key="4">
    <source>
        <dbReference type="Proteomes" id="UP001521181"/>
    </source>
</evidence>
<keyword evidence="3" id="KW-0482">Metalloprotease</keyword>
<keyword evidence="4" id="KW-1185">Reference proteome</keyword>
<dbReference type="InterPro" id="IPR003675">
    <property type="entry name" value="Rce1/LyrA-like_dom"/>
</dbReference>
<feature type="transmembrane region" description="Helical" evidence="1">
    <location>
        <begin position="206"/>
        <end position="225"/>
    </location>
</feature>
<gene>
    <name evidence="3" type="ORF">LZA78_07250</name>
</gene>
<keyword evidence="1" id="KW-0472">Membrane</keyword>
<keyword evidence="1" id="KW-1133">Transmembrane helix</keyword>
<feature type="transmembrane region" description="Helical" evidence="1">
    <location>
        <begin position="232"/>
        <end position="252"/>
    </location>
</feature>
<keyword evidence="1" id="KW-0812">Transmembrane</keyword>
<protein>
    <submittedName>
        <fullName evidence="3">CPBP family intramembrane metalloprotease</fullName>
    </submittedName>
</protein>
<reference evidence="3 4" key="1">
    <citation type="submission" date="2021-12" db="EMBL/GenBank/DDBJ databases">
        <title>Sinirhodobacter sp. WL0062 is a bacterium isolated from seawater.</title>
        <authorList>
            <person name="Wang L."/>
            <person name="He W."/>
            <person name="Zhang D.-F."/>
        </authorList>
    </citation>
    <scope>NUCLEOTIDE SEQUENCE [LARGE SCALE GENOMIC DNA]</scope>
    <source>
        <strain evidence="3 4">WL0062</strain>
    </source>
</reference>
<feature type="domain" description="CAAX prenyl protease 2/Lysostaphin resistance protein A-like" evidence="2">
    <location>
        <begin position="147"/>
        <end position="242"/>
    </location>
</feature>
<keyword evidence="3" id="KW-0378">Hydrolase</keyword>
<dbReference type="GO" id="GO:0008237">
    <property type="term" value="F:metallopeptidase activity"/>
    <property type="evidence" value="ECO:0007669"/>
    <property type="project" value="UniProtKB-KW"/>
</dbReference>
<sequence>MTAVAPYPRLSQFSAPARNSAEIWRTLAGVVGISVLYMAFVFGALSAVAKMMSEFEFARLVAGMVGASTPVGLSLTLATFIPMLMAVVLVAKLLHGRDLSTLTGRGALRDFVKVSAPLLLLVLLMMPLSLLNPDVGAATPFAVLLRWLPVALPLLLIQVTAEEVVFRGYLLQQLGVRSARPLVWMALPSALFGVLHYAPGDFGANAIWPALWAFVFGCLAADLTARTGNLGAALAMHFATNFSSIFLVGLYGNLDGLALYTLVINNRDLASLAPYLATDFVGMLVSWLLARLMLRV</sequence>
<feature type="transmembrane region" description="Helical" evidence="1">
    <location>
        <begin position="69"/>
        <end position="91"/>
    </location>
</feature>
<dbReference type="Pfam" id="PF02517">
    <property type="entry name" value="Rce1-like"/>
    <property type="match status" value="1"/>
</dbReference>
<dbReference type="Proteomes" id="UP001521181">
    <property type="component" value="Unassembled WGS sequence"/>
</dbReference>
<accession>A0ABS8YXU9</accession>
<dbReference type="EMBL" id="JAJUOS010000004">
    <property type="protein sequence ID" value="MCE5973271.1"/>
    <property type="molecule type" value="Genomic_DNA"/>
</dbReference>
<dbReference type="PANTHER" id="PTHR39430:SF1">
    <property type="entry name" value="PROTEASE"/>
    <property type="match status" value="1"/>
</dbReference>
<keyword evidence="3" id="KW-0645">Protease</keyword>
<dbReference type="RefSeq" id="WP_233676271.1">
    <property type="nucleotide sequence ID" value="NZ_JAJUOS010000004.1"/>
</dbReference>
<feature type="transmembrane region" description="Helical" evidence="1">
    <location>
        <begin position="111"/>
        <end position="130"/>
    </location>
</feature>
<name>A0ABS8YXU9_9RHOB</name>
<feature type="transmembrane region" description="Helical" evidence="1">
    <location>
        <begin position="272"/>
        <end position="294"/>
    </location>
</feature>
<feature type="transmembrane region" description="Helical" evidence="1">
    <location>
        <begin position="182"/>
        <end position="200"/>
    </location>
</feature>
<comment type="caution">
    <text evidence="3">The sequence shown here is derived from an EMBL/GenBank/DDBJ whole genome shotgun (WGS) entry which is preliminary data.</text>
</comment>
<evidence type="ECO:0000313" key="3">
    <source>
        <dbReference type="EMBL" id="MCE5973271.1"/>
    </source>
</evidence>
<evidence type="ECO:0000256" key="1">
    <source>
        <dbReference type="SAM" id="Phobius"/>
    </source>
</evidence>
<dbReference type="PANTHER" id="PTHR39430">
    <property type="entry name" value="MEMBRANE-ASSOCIATED PROTEASE-RELATED"/>
    <property type="match status" value="1"/>
</dbReference>
<feature type="transmembrane region" description="Helical" evidence="1">
    <location>
        <begin position="27"/>
        <end position="49"/>
    </location>
</feature>
<proteinExistence type="predicted"/>
<organism evidence="3 4">
    <name type="scientific">Rhodobacter flavimaris</name>
    <dbReference type="NCBI Taxonomy" id="2907145"/>
    <lineage>
        <taxon>Bacteria</taxon>
        <taxon>Pseudomonadati</taxon>
        <taxon>Pseudomonadota</taxon>
        <taxon>Alphaproteobacteria</taxon>
        <taxon>Rhodobacterales</taxon>
        <taxon>Rhodobacter group</taxon>
        <taxon>Rhodobacter</taxon>
    </lineage>
</organism>
<evidence type="ECO:0000259" key="2">
    <source>
        <dbReference type="Pfam" id="PF02517"/>
    </source>
</evidence>